<organism evidence="5 8">
    <name type="scientific">Mediterraneibacter gnavus</name>
    <name type="common">Ruminococcus gnavus</name>
    <dbReference type="NCBI Taxonomy" id="33038"/>
    <lineage>
        <taxon>Bacteria</taxon>
        <taxon>Bacillati</taxon>
        <taxon>Bacillota</taxon>
        <taxon>Clostridia</taxon>
        <taxon>Lachnospirales</taxon>
        <taxon>Lachnospiraceae</taxon>
        <taxon>Mediterraneibacter</taxon>
    </lineage>
</organism>
<gene>
    <name evidence="6" type="ORF">DW243_17650</name>
    <name evidence="5" type="ORF">DW812_07605</name>
</gene>
<dbReference type="Gene3D" id="3.30.470.20">
    <property type="entry name" value="ATP-grasp fold, B domain"/>
    <property type="match status" value="1"/>
</dbReference>
<evidence type="ECO:0000313" key="8">
    <source>
        <dbReference type="Proteomes" id="UP000284472"/>
    </source>
</evidence>
<dbReference type="EMBL" id="QRIS01000057">
    <property type="protein sequence ID" value="RHG78514.1"/>
    <property type="molecule type" value="Genomic_DNA"/>
</dbReference>
<evidence type="ECO:0000256" key="2">
    <source>
        <dbReference type="ARBA" id="ARBA00022598"/>
    </source>
</evidence>
<feature type="domain" description="ATP-grasp" evidence="4">
    <location>
        <begin position="162"/>
        <end position="366"/>
    </location>
</feature>
<sequence>MMKRQKNFINVLDLKKFYKLHNKETMSMDIIQECLAYFKNIDINFDLLIIADTQNKTTKNNNYIVHTDESEFFSRKEFAEIASTLFYIFGYAKVFYSELDFIKFVMDEHPSSTECYIYNFSRDGIAEGKKSLIPAFCDLCGLKYTGSNAFTISLLRNKWIFTQVLSNMGILTPKSVLYTFNNHNILEPFLDMTILLKNIHESASIGLLTDNKIYLTKENLKTVDMTLQRMNTKQLLIQEYISGLECEVLVIQFKGKYYALEPVEIVINGNDFLDSLTSNLYNYSFRKLSDRLSPIVIEQIKKQAVKAAQILSIKDYARFDFRIEKDQPYLIDIAGTPYTIKHSSVAFLFENIMHLDYKDIYKTIMACSFSNYDILQS</sequence>
<dbReference type="Proteomes" id="UP000284472">
    <property type="component" value="Unassembled WGS sequence"/>
</dbReference>
<dbReference type="PANTHER" id="PTHR23132:SF23">
    <property type="entry name" value="D-ALANINE--D-ALANINE LIGASE B"/>
    <property type="match status" value="1"/>
</dbReference>
<evidence type="ECO:0000256" key="1">
    <source>
        <dbReference type="ARBA" id="ARBA00010871"/>
    </source>
</evidence>
<dbReference type="PANTHER" id="PTHR23132">
    <property type="entry name" value="D-ALANINE--D-ALANINE LIGASE"/>
    <property type="match status" value="1"/>
</dbReference>
<dbReference type="EMBL" id="QSIR01000009">
    <property type="protein sequence ID" value="RHD06973.1"/>
    <property type="molecule type" value="Genomic_DNA"/>
</dbReference>
<reference evidence="7 8" key="1">
    <citation type="submission" date="2018-08" db="EMBL/GenBank/DDBJ databases">
        <title>A genome reference for cultivated species of the human gut microbiota.</title>
        <authorList>
            <person name="Zou Y."/>
            <person name="Xue W."/>
            <person name="Luo G."/>
        </authorList>
    </citation>
    <scope>NUCLEOTIDE SEQUENCE [LARGE SCALE GENOMIC DNA]</scope>
    <source>
        <strain evidence="6 7">AM21-18</strain>
        <strain evidence="5 8">AM32-6</strain>
    </source>
</reference>
<dbReference type="Pfam" id="PF07478">
    <property type="entry name" value="Dala_Dala_lig_C"/>
    <property type="match status" value="1"/>
</dbReference>
<dbReference type="GO" id="GO:0046872">
    <property type="term" value="F:metal ion binding"/>
    <property type="evidence" value="ECO:0007669"/>
    <property type="project" value="InterPro"/>
</dbReference>
<name>A0A414D8D2_MEDGN</name>
<dbReference type="Gene3D" id="3.30.1490.20">
    <property type="entry name" value="ATP-grasp fold, A domain"/>
    <property type="match status" value="1"/>
</dbReference>
<dbReference type="PROSITE" id="PS50975">
    <property type="entry name" value="ATP_GRASP"/>
    <property type="match status" value="1"/>
</dbReference>
<keyword evidence="3" id="KW-0547">Nucleotide-binding</keyword>
<dbReference type="SUPFAM" id="SSF56059">
    <property type="entry name" value="Glutathione synthetase ATP-binding domain-like"/>
    <property type="match status" value="1"/>
</dbReference>
<evidence type="ECO:0000256" key="3">
    <source>
        <dbReference type="PROSITE-ProRule" id="PRU00409"/>
    </source>
</evidence>
<evidence type="ECO:0000313" key="6">
    <source>
        <dbReference type="EMBL" id="RHG78514.1"/>
    </source>
</evidence>
<dbReference type="AlphaFoldDB" id="A0A414D8D2"/>
<dbReference type="InterPro" id="IPR011761">
    <property type="entry name" value="ATP-grasp"/>
</dbReference>
<protein>
    <recommendedName>
        <fullName evidence="4">ATP-grasp domain-containing protein</fullName>
    </recommendedName>
</protein>
<evidence type="ECO:0000259" key="4">
    <source>
        <dbReference type="PROSITE" id="PS50975"/>
    </source>
</evidence>
<keyword evidence="3" id="KW-0067">ATP-binding</keyword>
<comment type="similarity">
    <text evidence="1">Belongs to the D-alanine--D-alanine ligase family.</text>
</comment>
<dbReference type="InterPro" id="IPR011095">
    <property type="entry name" value="Dala_Dala_lig_C"/>
</dbReference>
<dbReference type="GO" id="GO:0005524">
    <property type="term" value="F:ATP binding"/>
    <property type="evidence" value="ECO:0007669"/>
    <property type="project" value="UniProtKB-UniRule"/>
</dbReference>
<dbReference type="InterPro" id="IPR013815">
    <property type="entry name" value="ATP_grasp_subdomain_1"/>
</dbReference>
<proteinExistence type="inferred from homology"/>
<accession>A0A414D8D2</accession>
<evidence type="ECO:0000313" key="5">
    <source>
        <dbReference type="EMBL" id="RHD06973.1"/>
    </source>
</evidence>
<keyword evidence="2" id="KW-0436">Ligase</keyword>
<comment type="caution">
    <text evidence="5">The sequence shown here is derived from an EMBL/GenBank/DDBJ whole genome shotgun (WGS) entry which is preliminary data.</text>
</comment>
<dbReference type="Proteomes" id="UP000283981">
    <property type="component" value="Unassembled WGS sequence"/>
</dbReference>
<dbReference type="GO" id="GO:0008716">
    <property type="term" value="F:D-alanine-D-alanine ligase activity"/>
    <property type="evidence" value="ECO:0007669"/>
    <property type="project" value="InterPro"/>
</dbReference>
<evidence type="ECO:0000313" key="7">
    <source>
        <dbReference type="Proteomes" id="UP000283981"/>
    </source>
</evidence>